<evidence type="ECO:0000256" key="9">
    <source>
        <dbReference type="ARBA" id="ARBA00038341"/>
    </source>
</evidence>
<keyword evidence="15" id="KW-1185">Reference proteome</keyword>
<dbReference type="OrthoDB" id="2687058at2759"/>
<evidence type="ECO:0008006" key="16">
    <source>
        <dbReference type="Google" id="ProtNLM"/>
    </source>
</evidence>
<evidence type="ECO:0000259" key="13">
    <source>
        <dbReference type="Pfam" id="PF23259"/>
    </source>
</evidence>
<dbReference type="GO" id="GO:0012505">
    <property type="term" value="C:endomembrane system"/>
    <property type="evidence" value="ECO:0007669"/>
    <property type="project" value="TreeGrafter"/>
</dbReference>
<evidence type="ECO:0000313" key="15">
    <source>
        <dbReference type="Proteomes" id="UP001152561"/>
    </source>
</evidence>
<dbReference type="Pfam" id="PF00999">
    <property type="entry name" value="Na_H_Exchanger"/>
    <property type="match status" value="1"/>
</dbReference>
<comment type="subcellular location">
    <subcellularLocation>
        <location evidence="1">Membrane</location>
        <topology evidence="1">Multi-pass membrane protein</topology>
    </subcellularLocation>
</comment>
<dbReference type="GO" id="GO:1902600">
    <property type="term" value="P:proton transmembrane transport"/>
    <property type="evidence" value="ECO:0007669"/>
    <property type="project" value="InterPro"/>
</dbReference>
<comment type="caution">
    <text evidence="14">The sequence shown here is derived from an EMBL/GenBank/DDBJ whole genome shotgun (WGS) entry which is preliminary data.</text>
</comment>
<comment type="similarity">
    <text evidence="9">Belongs to the monovalent cation:proton antiporter 2 (CPA2) transporter (TC 2.A.37) family. CHX (TC 2.A.37.4) subfamily.</text>
</comment>
<evidence type="ECO:0000256" key="4">
    <source>
        <dbReference type="ARBA" id="ARBA00022692"/>
    </source>
</evidence>
<evidence type="ECO:0000313" key="14">
    <source>
        <dbReference type="EMBL" id="KAJ8539372.1"/>
    </source>
</evidence>
<feature type="transmembrane region" description="Helical" evidence="10">
    <location>
        <begin position="38"/>
        <end position="60"/>
    </location>
</feature>
<keyword evidence="6 10" id="KW-1133">Transmembrane helix</keyword>
<keyword evidence="8 10" id="KW-0472">Membrane</keyword>
<dbReference type="GO" id="GO:0006813">
    <property type="term" value="P:potassium ion transport"/>
    <property type="evidence" value="ECO:0007669"/>
    <property type="project" value="UniProtKB-KW"/>
</dbReference>
<evidence type="ECO:0000259" key="11">
    <source>
        <dbReference type="Pfam" id="PF00999"/>
    </source>
</evidence>
<keyword evidence="3" id="KW-0633">Potassium transport</keyword>
<accession>A0A9Q1LKM6</accession>
<organism evidence="14 15">
    <name type="scientific">Anisodus acutangulus</name>
    <dbReference type="NCBI Taxonomy" id="402998"/>
    <lineage>
        <taxon>Eukaryota</taxon>
        <taxon>Viridiplantae</taxon>
        <taxon>Streptophyta</taxon>
        <taxon>Embryophyta</taxon>
        <taxon>Tracheophyta</taxon>
        <taxon>Spermatophyta</taxon>
        <taxon>Magnoliopsida</taxon>
        <taxon>eudicotyledons</taxon>
        <taxon>Gunneridae</taxon>
        <taxon>Pentapetalae</taxon>
        <taxon>asterids</taxon>
        <taxon>lamiids</taxon>
        <taxon>Solanales</taxon>
        <taxon>Solanaceae</taxon>
        <taxon>Solanoideae</taxon>
        <taxon>Hyoscyameae</taxon>
        <taxon>Anisodus</taxon>
    </lineage>
</organism>
<dbReference type="InterPro" id="IPR050794">
    <property type="entry name" value="CPA2_transporter"/>
</dbReference>
<keyword evidence="2" id="KW-0813">Transport</keyword>
<feature type="transmembrane region" description="Helical" evidence="10">
    <location>
        <begin position="183"/>
        <end position="203"/>
    </location>
</feature>
<feature type="domain" description="Cation/H(+) antiporter central" evidence="12">
    <location>
        <begin position="292"/>
        <end position="413"/>
    </location>
</feature>
<evidence type="ECO:0000256" key="8">
    <source>
        <dbReference type="ARBA" id="ARBA00023136"/>
    </source>
</evidence>
<dbReference type="EMBL" id="JAJAGQ010000016">
    <property type="protein sequence ID" value="KAJ8539372.1"/>
    <property type="molecule type" value="Genomic_DNA"/>
</dbReference>
<evidence type="ECO:0000256" key="5">
    <source>
        <dbReference type="ARBA" id="ARBA00022958"/>
    </source>
</evidence>
<evidence type="ECO:0000256" key="3">
    <source>
        <dbReference type="ARBA" id="ARBA00022538"/>
    </source>
</evidence>
<dbReference type="PANTHER" id="PTHR32468">
    <property type="entry name" value="CATION/H + ANTIPORTER"/>
    <property type="match status" value="1"/>
</dbReference>
<dbReference type="InterPro" id="IPR057290">
    <property type="entry name" value="CHX17_C"/>
</dbReference>
<gene>
    <name evidence="14" type="ORF">K7X08_013624</name>
</gene>
<evidence type="ECO:0000256" key="7">
    <source>
        <dbReference type="ARBA" id="ARBA00023065"/>
    </source>
</evidence>
<keyword evidence="4 10" id="KW-0812">Transmembrane</keyword>
<dbReference type="PANTHER" id="PTHR32468:SF34">
    <property type="entry name" value="CATION_H(+) ANTIPORTER 18"/>
    <property type="match status" value="1"/>
</dbReference>
<dbReference type="InterPro" id="IPR038770">
    <property type="entry name" value="Na+/solute_symporter_sf"/>
</dbReference>
<dbReference type="AlphaFoldDB" id="A0A9Q1LKM6"/>
<dbReference type="GO" id="GO:0006885">
    <property type="term" value="P:regulation of pH"/>
    <property type="evidence" value="ECO:0007669"/>
    <property type="project" value="TreeGrafter"/>
</dbReference>
<proteinExistence type="inferred from homology"/>
<dbReference type="Proteomes" id="UP001152561">
    <property type="component" value="Unassembled WGS sequence"/>
</dbReference>
<feature type="domain" description="Cation/H+ exchanger transmembrane" evidence="11">
    <location>
        <begin position="40"/>
        <end position="232"/>
    </location>
</feature>
<feature type="domain" description="Cation/H(+) antiporter C-terminal" evidence="13">
    <location>
        <begin position="415"/>
        <end position="546"/>
    </location>
</feature>
<feature type="transmembrane region" description="Helical" evidence="10">
    <location>
        <begin position="12"/>
        <end position="32"/>
    </location>
</feature>
<keyword evidence="5" id="KW-0630">Potassium</keyword>
<name>A0A9Q1LKM6_9SOLA</name>
<dbReference type="Gene3D" id="1.20.1530.20">
    <property type="match status" value="1"/>
</dbReference>
<dbReference type="InterPro" id="IPR057291">
    <property type="entry name" value="CHX17_2nd"/>
</dbReference>
<sequence length="567" mass="62855">MSGEWPCQRQQLMTWQLGFYLLLPLPYLVIIYPLLCHFGFSSVVVVVILSFVPPIFKWILRRCHEGEPVEEIYICGTLAAILAAGLVTDIIGIHAMFGAFVVGVLVPKEGPFAGVLVQKVEDLVSGLFLPLYFASSGLKTNVATIQGIQSWGLLVLVIFTACFGKIVGTFIVSLLWKIPKNEALALGFLMKSMGLVELIVLNIGKDRKVLNDQTFAIMVMMALVTTFITTPLVLAVYKPAKMLRKGDYKHKRMERKNPNTQLRILTCFRSSRNIPLIINLLEASRGTERGERLCVYAMHLMEFSERPSVILMVHKARHNGLPFWNKGQRSANQVVVAFESFQQLSQVSVRLMTSISSLSDMHEDICITAEKKNIAIIILLHHKNLRVLEHASCSVGIFVDRGLGGSAQISGSNVSFSITVLFFGGHDDREALSYGARMAEHPGVELTVIRFLVESDSSEEIVRIDTEDTPAATLVSADEEFLAAFRTSISEDSSVKYEEKNVRDVSETITILRDYSRCSLFLVGRTPNSVVALALSQRIDCPELGWEFVDFTGILDNSISAGSATVL</sequence>
<reference evidence="15" key="1">
    <citation type="journal article" date="2023" name="Proc. Natl. Acad. Sci. U.S.A.">
        <title>Genomic and structural basis for evolution of tropane alkaloid biosynthesis.</title>
        <authorList>
            <person name="Wanga Y.-J."/>
            <person name="Taina T."/>
            <person name="Yua J.-Y."/>
            <person name="Lia J."/>
            <person name="Xua B."/>
            <person name="Chenc J."/>
            <person name="D'Auriad J.C."/>
            <person name="Huanga J.-P."/>
            <person name="Huanga S.-X."/>
        </authorList>
    </citation>
    <scope>NUCLEOTIDE SEQUENCE [LARGE SCALE GENOMIC DNA]</scope>
    <source>
        <strain evidence="15">cv. KIB-2019</strain>
    </source>
</reference>
<evidence type="ECO:0000256" key="6">
    <source>
        <dbReference type="ARBA" id="ARBA00022989"/>
    </source>
</evidence>
<dbReference type="Pfam" id="PF23256">
    <property type="entry name" value="CHX17_2nd"/>
    <property type="match status" value="1"/>
</dbReference>
<dbReference type="GO" id="GO:0016020">
    <property type="term" value="C:membrane"/>
    <property type="evidence" value="ECO:0007669"/>
    <property type="project" value="UniProtKB-SubCell"/>
</dbReference>
<dbReference type="GO" id="GO:0015297">
    <property type="term" value="F:antiporter activity"/>
    <property type="evidence" value="ECO:0007669"/>
    <property type="project" value="InterPro"/>
</dbReference>
<dbReference type="InterPro" id="IPR006153">
    <property type="entry name" value="Cation/H_exchanger_TM"/>
</dbReference>
<evidence type="ECO:0000256" key="2">
    <source>
        <dbReference type="ARBA" id="ARBA00022448"/>
    </source>
</evidence>
<feature type="transmembrane region" description="Helical" evidence="10">
    <location>
        <begin position="151"/>
        <end position="176"/>
    </location>
</feature>
<evidence type="ECO:0000256" key="10">
    <source>
        <dbReference type="SAM" id="Phobius"/>
    </source>
</evidence>
<keyword evidence="7" id="KW-0406">Ion transport</keyword>
<evidence type="ECO:0000259" key="12">
    <source>
        <dbReference type="Pfam" id="PF23256"/>
    </source>
</evidence>
<feature type="transmembrane region" description="Helical" evidence="10">
    <location>
        <begin position="72"/>
        <end position="105"/>
    </location>
</feature>
<dbReference type="Pfam" id="PF23259">
    <property type="entry name" value="CHX17_C"/>
    <property type="match status" value="1"/>
</dbReference>
<protein>
    <recommendedName>
        <fullName evidence="16">Cation/H+ exchanger domain-containing protein</fullName>
    </recommendedName>
</protein>
<evidence type="ECO:0000256" key="1">
    <source>
        <dbReference type="ARBA" id="ARBA00004141"/>
    </source>
</evidence>
<feature type="transmembrane region" description="Helical" evidence="10">
    <location>
        <begin position="215"/>
        <end position="237"/>
    </location>
</feature>